<dbReference type="AlphaFoldDB" id="A0A511QXL5"/>
<gene>
    <name evidence="1" type="ORF">VSU01S_37210</name>
</gene>
<protein>
    <submittedName>
        <fullName evidence="1">Uncharacterized protein</fullName>
    </submittedName>
</protein>
<proteinExistence type="predicted"/>
<reference evidence="1 2" key="1">
    <citation type="submission" date="2019-07" db="EMBL/GenBank/DDBJ databases">
        <title>Whole genome shotgun sequence of Vibrio superstes NBRC 103154.</title>
        <authorList>
            <person name="Hosoyama A."/>
            <person name="Uohara A."/>
            <person name="Ohji S."/>
            <person name="Ichikawa N."/>
        </authorList>
    </citation>
    <scope>NUCLEOTIDE SEQUENCE [LARGE SCALE GENOMIC DNA]</scope>
    <source>
        <strain evidence="1 2">NBRC 103154</strain>
    </source>
</reference>
<name>A0A511QXL5_9VIBR</name>
<dbReference type="Proteomes" id="UP000321113">
    <property type="component" value="Unassembled WGS sequence"/>
</dbReference>
<dbReference type="EMBL" id="BJXK01000024">
    <property type="protein sequence ID" value="GEM81476.1"/>
    <property type="molecule type" value="Genomic_DNA"/>
</dbReference>
<accession>A0A511QXL5</accession>
<keyword evidence="2" id="KW-1185">Reference proteome</keyword>
<evidence type="ECO:0000313" key="1">
    <source>
        <dbReference type="EMBL" id="GEM81476.1"/>
    </source>
</evidence>
<comment type="caution">
    <text evidence="1">The sequence shown here is derived from an EMBL/GenBank/DDBJ whole genome shotgun (WGS) entry which is preliminary data.</text>
</comment>
<evidence type="ECO:0000313" key="2">
    <source>
        <dbReference type="Proteomes" id="UP000321113"/>
    </source>
</evidence>
<sequence>MSELAVVTLGKIRVSELVVVTLGKTQVKELVAGTIGDKHLSALFGNIDLSSKPAVSKSPLAPIIGAKGIAL</sequence>
<organism evidence="1 2">
    <name type="scientific">Vibrio superstes NBRC 103154</name>
    <dbReference type="NCBI Taxonomy" id="1219062"/>
    <lineage>
        <taxon>Bacteria</taxon>
        <taxon>Pseudomonadati</taxon>
        <taxon>Pseudomonadota</taxon>
        <taxon>Gammaproteobacteria</taxon>
        <taxon>Vibrionales</taxon>
        <taxon>Vibrionaceae</taxon>
        <taxon>Vibrio</taxon>
    </lineage>
</organism>